<sequence>MIAEQTLAPTTETGFINLPDDHYRHPGAPTEWWWHIGTLVTAEGRRFGFEVNGCGIDVSVMSGTMAALSITDVQQQQHYQLVNFTQPLPANWAEADTSKPWTVSIPGKGGGDNGRIAMQSVDGDVRHMAVQASFVDAKTGKACSVSLDLQQQGKEMLVWGTGRSPMINPEGKTPVEQYNYYYSFTNLAARGNITIDGEVYAVKGTTWMDHEYGVFARQGGGSVTWMLQDMQFAGGFCLSNYALTEAGVVPQEGVPQPGMATLLLTDGSSAAVATMTTPRNPYPVDGITYFLHFDVEVTSPGYDHLSFEIDSLCADQVFHDPTGINNGYEGNGTARMYVSVDLSQKITKRLLVSEGTSWIEEMFGKK</sequence>
<evidence type="ECO:0000313" key="2">
    <source>
        <dbReference type="EMBL" id="TCJ17617.1"/>
    </source>
</evidence>
<dbReference type="EMBL" id="SJZI01000008">
    <property type="protein sequence ID" value="TCJ17617.1"/>
    <property type="molecule type" value="Genomic_DNA"/>
</dbReference>
<dbReference type="AlphaFoldDB" id="A0A4R1BK28"/>
<dbReference type="PANTHER" id="PTHR38591">
    <property type="entry name" value="HYDROLASE"/>
    <property type="match status" value="1"/>
</dbReference>
<dbReference type="Pfam" id="PF07143">
    <property type="entry name" value="CrtC"/>
    <property type="match status" value="1"/>
</dbReference>
<name>A0A4R1BK28_9BACT</name>
<reference evidence="2 3" key="1">
    <citation type="submission" date="2019-03" db="EMBL/GenBank/DDBJ databases">
        <authorList>
            <person name="Kim M.K.M."/>
        </authorList>
    </citation>
    <scope>NUCLEOTIDE SEQUENCE [LARGE SCALE GENOMIC DNA]</scope>
    <source>
        <strain evidence="2 3">17J68-12</strain>
    </source>
</reference>
<dbReference type="OrthoDB" id="9770826at2"/>
<dbReference type="InterPro" id="IPR023374">
    <property type="entry name" value="AttH-like_dom_sf"/>
</dbReference>
<accession>A0A4R1BK28</accession>
<proteinExistence type="predicted"/>
<dbReference type="InterPro" id="IPR010791">
    <property type="entry name" value="AttH_dom"/>
</dbReference>
<evidence type="ECO:0000259" key="1">
    <source>
        <dbReference type="Pfam" id="PF07143"/>
    </source>
</evidence>
<comment type="caution">
    <text evidence="2">The sequence shown here is derived from an EMBL/GenBank/DDBJ whole genome shotgun (WGS) entry which is preliminary data.</text>
</comment>
<dbReference type="PANTHER" id="PTHR38591:SF1">
    <property type="entry name" value="BLL1000 PROTEIN"/>
    <property type="match status" value="1"/>
</dbReference>
<dbReference type="SUPFAM" id="SSF159245">
    <property type="entry name" value="AttH-like"/>
    <property type="match status" value="1"/>
</dbReference>
<gene>
    <name evidence="2" type="ORF">EPD60_05325</name>
</gene>
<dbReference type="Gene3D" id="2.40.370.10">
    <property type="entry name" value="AttH-like domain"/>
    <property type="match status" value="1"/>
</dbReference>
<dbReference type="Proteomes" id="UP000295334">
    <property type="component" value="Unassembled WGS sequence"/>
</dbReference>
<protein>
    <recommendedName>
        <fullName evidence="1">AttH domain-containing protein</fullName>
    </recommendedName>
</protein>
<evidence type="ECO:0000313" key="3">
    <source>
        <dbReference type="Proteomes" id="UP000295334"/>
    </source>
</evidence>
<feature type="domain" description="AttH" evidence="1">
    <location>
        <begin position="30"/>
        <end position="213"/>
    </location>
</feature>
<dbReference type="RefSeq" id="WP_131447603.1">
    <property type="nucleotide sequence ID" value="NZ_SJZI01000008.1"/>
</dbReference>
<keyword evidence="3" id="KW-1185">Reference proteome</keyword>
<organism evidence="2 3">
    <name type="scientific">Flaviaesturariibacter flavus</name>
    <dbReference type="NCBI Taxonomy" id="2502780"/>
    <lineage>
        <taxon>Bacteria</taxon>
        <taxon>Pseudomonadati</taxon>
        <taxon>Bacteroidota</taxon>
        <taxon>Chitinophagia</taxon>
        <taxon>Chitinophagales</taxon>
        <taxon>Chitinophagaceae</taxon>
        <taxon>Flaviaestuariibacter</taxon>
    </lineage>
</organism>